<feature type="compositionally biased region" description="Polar residues" evidence="3">
    <location>
        <begin position="27"/>
        <end position="37"/>
    </location>
</feature>
<feature type="region of interest" description="Disordered" evidence="3">
    <location>
        <begin position="218"/>
        <end position="304"/>
    </location>
</feature>
<dbReference type="CDD" id="cd00067">
    <property type="entry name" value="GAL4"/>
    <property type="match status" value="1"/>
</dbReference>
<dbReference type="PROSITE" id="PS50048">
    <property type="entry name" value="ZN2_CY6_FUNGAL_2"/>
    <property type="match status" value="1"/>
</dbReference>
<dbReference type="EMBL" id="JASNQZ010000007">
    <property type="protein sequence ID" value="KAL0955264.1"/>
    <property type="molecule type" value="Genomic_DNA"/>
</dbReference>
<evidence type="ECO:0000256" key="2">
    <source>
        <dbReference type="ARBA" id="ARBA00023242"/>
    </source>
</evidence>
<feature type="compositionally biased region" description="Polar residues" evidence="3">
    <location>
        <begin position="1"/>
        <end position="13"/>
    </location>
</feature>
<keyword evidence="6" id="KW-1185">Reference proteome</keyword>
<dbReference type="PANTHER" id="PTHR31001:SF89">
    <property type="entry name" value="ZN(2)-C6 FUNGAL-TYPE DOMAIN-CONTAINING PROTEIN"/>
    <property type="match status" value="1"/>
</dbReference>
<keyword evidence="2" id="KW-0539">Nucleus</keyword>
<dbReference type="InterPro" id="IPR036864">
    <property type="entry name" value="Zn2-C6_fun-type_DNA-bd_sf"/>
</dbReference>
<comment type="caution">
    <text evidence="5">The sequence shown here is derived from an EMBL/GenBank/DDBJ whole genome shotgun (WGS) entry which is preliminary data.</text>
</comment>
<evidence type="ECO:0000256" key="1">
    <source>
        <dbReference type="ARBA" id="ARBA00004123"/>
    </source>
</evidence>
<evidence type="ECO:0000259" key="4">
    <source>
        <dbReference type="PROSITE" id="PS50048"/>
    </source>
</evidence>
<name>A0ABR3JHR3_9AGAR</name>
<reference evidence="6" key="1">
    <citation type="submission" date="2024-06" db="EMBL/GenBank/DDBJ databases">
        <title>Multi-omics analyses provide insights into the biosynthesis of the anticancer antibiotic pleurotin in Hohenbuehelia grisea.</title>
        <authorList>
            <person name="Weaver J.A."/>
            <person name="Alberti F."/>
        </authorList>
    </citation>
    <scope>NUCLEOTIDE SEQUENCE [LARGE SCALE GENOMIC DNA]</scope>
    <source>
        <strain evidence="6">T-177</strain>
    </source>
</reference>
<dbReference type="PANTHER" id="PTHR31001">
    <property type="entry name" value="UNCHARACTERIZED TRANSCRIPTIONAL REGULATORY PROTEIN"/>
    <property type="match status" value="1"/>
</dbReference>
<dbReference type="PROSITE" id="PS00463">
    <property type="entry name" value="ZN2_CY6_FUNGAL_1"/>
    <property type="match status" value="1"/>
</dbReference>
<dbReference type="InterPro" id="IPR001138">
    <property type="entry name" value="Zn2Cys6_DnaBD"/>
</dbReference>
<dbReference type="InterPro" id="IPR050613">
    <property type="entry name" value="Sec_Metabolite_Reg"/>
</dbReference>
<sequence>MYPTRPESQSPSGHRSPVHRRSDSFGDLQSQPQTSLPSIRHLHLPPPGMSQYAPSASEPAPGTYTYPAPPHFSAQHEQGPPVGTLHPVTHSDDAFIADSEIEETEQPPKKKRRRQALSCTECKRRKIKCDRSQPCGPCSRRGEQAKCQWHIVEPMVFSLREKYVTRSEYEELRTRVDQLESLVHRLTSTSSSPYLATSVYMGQAPSAGYQSVIPQHLSPQHVEPLPPPSSVQRYPKIDPPLPHDAQQPQSQHARAHGQAHHQPILAANPMGASSPTVPAMPGPTSSSQPRSPPQGSTSTQKKSPLSLAAITSPYPEQQPPPSQPKNFRAQTLILGERLRQGSLAHEGPAGVGACRRLSRVRVRTTRRARQSALCCLHLSQPVTPRLPARRRAAV</sequence>
<dbReference type="Gene3D" id="4.10.240.10">
    <property type="entry name" value="Zn(2)-C6 fungal-type DNA-binding domain"/>
    <property type="match status" value="1"/>
</dbReference>
<feature type="compositionally biased region" description="Low complexity" evidence="3">
    <location>
        <begin position="282"/>
        <end position="300"/>
    </location>
</feature>
<gene>
    <name evidence="5" type="ORF">HGRIS_004154</name>
</gene>
<protein>
    <recommendedName>
        <fullName evidence="4">Zn(2)-C6 fungal-type domain-containing protein</fullName>
    </recommendedName>
</protein>
<dbReference type="Proteomes" id="UP001556367">
    <property type="component" value="Unassembled WGS sequence"/>
</dbReference>
<organism evidence="5 6">
    <name type="scientific">Hohenbuehelia grisea</name>
    <dbReference type="NCBI Taxonomy" id="104357"/>
    <lineage>
        <taxon>Eukaryota</taxon>
        <taxon>Fungi</taxon>
        <taxon>Dikarya</taxon>
        <taxon>Basidiomycota</taxon>
        <taxon>Agaricomycotina</taxon>
        <taxon>Agaricomycetes</taxon>
        <taxon>Agaricomycetidae</taxon>
        <taxon>Agaricales</taxon>
        <taxon>Pleurotineae</taxon>
        <taxon>Pleurotaceae</taxon>
        <taxon>Hohenbuehelia</taxon>
    </lineage>
</organism>
<evidence type="ECO:0000313" key="6">
    <source>
        <dbReference type="Proteomes" id="UP001556367"/>
    </source>
</evidence>
<dbReference type="SUPFAM" id="SSF57701">
    <property type="entry name" value="Zn2/Cys6 DNA-binding domain"/>
    <property type="match status" value="1"/>
</dbReference>
<evidence type="ECO:0000313" key="5">
    <source>
        <dbReference type="EMBL" id="KAL0955264.1"/>
    </source>
</evidence>
<feature type="region of interest" description="Disordered" evidence="3">
    <location>
        <begin position="1"/>
        <end position="89"/>
    </location>
</feature>
<comment type="subcellular location">
    <subcellularLocation>
        <location evidence="1">Nucleus</location>
    </subcellularLocation>
</comment>
<accession>A0ABR3JHR3</accession>
<evidence type="ECO:0000256" key="3">
    <source>
        <dbReference type="SAM" id="MobiDB-lite"/>
    </source>
</evidence>
<dbReference type="Pfam" id="PF00172">
    <property type="entry name" value="Zn_clus"/>
    <property type="match status" value="1"/>
</dbReference>
<feature type="domain" description="Zn(2)-C6 fungal-type" evidence="4">
    <location>
        <begin position="118"/>
        <end position="149"/>
    </location>
</feature>
<proteinExistence type="predicted"/>
<dbReference type="SMART" id="SM00066">
    <property type="entry name" value="GAL4"/>
    <property type="match status" value="1"/>
</dbReference>